<evidence type="ECO:0000256" key="1">
    <source>
        <dbReference type="SAM" id="Coils"/>
    </source>
</evidence>
<keyword evidence="2" id="KW-0472">Membrane</keyword>
<name>A0A158KPH1_9BURK</name>
<keyword evidence="1" id="KW-0175">Coiled coil</keyword>
<dbReference type="Gene3D" id="3.40.50.300">
    <property type="entry name" value="P-loop containing nucleotide triphosphate hydrolases"/>
    <property type="match status" value="1"/>
</dbReference>
<dbReference type="GO" id="GO:0003746">
    <property type="term" value="F:translation elongation factor activity"/>
    <property type="evidence" value="ECO:0007669"/>
    <property type="project" value="UniProtKB-KW"/>
</dbReference>
<feature type="transmembrane region" description="Helical" evidence="2">
    <location>
        <begin position="12"/>
        <end position="31"/>
    </location>
</feature>
<keyword evidence="2" id="KW-1133">Transmembrane helix</keyword>
<reference evidence="3" key="1">
    <citation type="submission" date="2016-01" db="EMBL/GenBank/DDBJ databases">
        <authorList>
            <person name="Peeters C."/>
        </authorList>
    </citation>
    <scope>NUCLEOTIDE SEQUENCE [LARGE SCALE GENOMIC DNA]</scope>
    <source>
        <strain evidence="3">LMG 22940</strain>
    </source>
</reference>
<sequence>MPLVIGKFWRSVILVTVVIVGAIGLVWAAFIGVPEVYAAHNTQPMSDASKLFSGTLLSAAGFLFVMLFDPLKVRLGEAVKDVVGIVALPACRVFIYGHNQTGKTTLIRRLVALRQDGNEPSTKIFSVYEMIAPLNLESNRTIRMLIADYRGESNEEVLVDPPAFFAYPGHRHINVLIFMVDMLKEKPVRPDGMDLNDYTNKVLSAIENRIEDEMERYITPYEIKKAFKVCGFSDKLCAVRFVINKIDTLRELQSVLQINDIDAFAHDKFDRLINEVRNQCEKLKIQDKFAVKLISARTREGVDELITEVMDLYQRYRRIEDNHARQRS</sequence>
<dbReference type="SUPFAM" id="SSF52540">
    <property type="entry name" value="P-loop containing nucleoside triphosphate hydrolases"/>
    <property type="match status" value="1"/>
</dbReference>
<dbReference type="EMBL" id="FCON02000120">
    <property type="protein sequence ID" value="SAL82490.1"/>
    <property type="molecule type" value="Genomic_DNA"/>
</dbReference>
<evidence type="ECO:0000313" key="3">
    <source>
        <dbReference type="EMBL" id="SAL82490.1"/>
    </source>
</evidence>
<keyword evidence="3" id="KW-0251">Elongation factor</keyword>
<keyword evidence="4" id="KW-1185">Reference proteome</keyword>
<protein>
    <submittedName>
        <fullName evidence="3">Elongation factor Tu GTP binding domain protein</fullName>
    </submittedName>
</protein>
<dbReference type="RefSeq" id="WP_125483115.1">
    <property type="nucleotide sequence ID" value="NZ_FCON02000120.1"/>
</dbReference>
<dbReference type="Proteomes" id="UP000054770">
    <property type="component" value="Unassembled WGS sequence"/>
</dbReference>
<organism evidence="3 4">
    <name type="scientific">Caballeronia choica</name>
    <dbReference type="NCBI Taxonomy" id="326476"/>
    <lineage>
        <taxon>Bacteria</taxon>
        <taxon>Pseudomonadati</taxon>
        <taxon>Pseudomonadota</taxon>
        <taxon>Betaproteobacteria</taxon>
        <taxon>Burkholderiales</taxon>
        <taxon>Burkholderiaceae</taxon>
        <taxon>Caballeronia</taxon>
    </lineage>
</organism>
<accession>A0A158KPH1</accession>
<proteinExistence type="predicted"/>
<evidence type="ECO:0000313" key="4">
    <source>
        <dbReference type="Proteomes" id="UP000054770"/>
    </source>
</evidence>
<keyword evidence="3" id="KW-0648">Protein biosynthesis</keyword>
<dbReference type="AlphaFoldDB" id="A0A158KPH1"/>
<dbReference type="InterPro" id="IPR027417">
    <property type="entry name" value="P-loop_NTPase"/>
</dbReference>
<feature type="coiled-coil region" evidence="1">
    <location>
        <begin position="266"/>
        <end position="322"/>
    </location>
</feature>
<keyword evidence="2" id="KW-0812">Transmembrane</keyword>
<evidence type="ECO:0000256" key="2">
    <source>
        <dbReference type="SAM" id="Phobius"/>
    </source>
</evidence>
<comment type="caution">
    <text evidence="3">The sequence shown here is derived from an EMBL/GenBank/DDBJ whole genome shotgun (WGS) entry which is preliminary data.</text>
</comment>
<feature type="transmembrane region" description="Helical" evidence="2">
    <location>
        <begin position="51"/>
        <end position="68"/>
    </location>
</feature>
<gene>
    <name evidence="3" type="ORF">AWB68_06541</name>
</gene>